<evidence type="ECO:0000313" key="2">
    <source>
        <dbReference type="Proteomes" id="UP001642487"/>
    </source>
</evidence>
<evidence type="ECO:0000313" key="1">
    <source>
        <dbReference type="EMBL" id="CAK9320026.1"/>
    </source>
</evidence>
<reference evidence="1 2" key="1">
    <citation type="submission" date="2024-03" db="EMBL/GenBank/DDBJ databases">
        <authorList>
            <person name="Gkanogiannis A."/>
            <person name="Becerra Lopez-Lavalle L."/>
        </authorList>
    </citation>
    <scope>NUCLEOTIDE SEQUENCE [LARGE SCALE GENOMIC DNA]</scope>
</reference>
<accession>A0ABP0YI06</accession>
<dbReference type="EMBL" id="OZ021738">
    <property type="protein sequence ID" value="CAK9320026.1"/>
    <property type="molecule type" value="Genomic_DNA"/>
</dbReference>
<organism evidence="1 2">
    <name type="scientific">Citrullus colocynthis</name>
    <name type="common">colocynth</name>
    <dbReference type="NCBI Taxonomy" id="252529"/>
    <lineage>
        <taxon>Eukaryota</taxon>
        <taxon>Viridiplantae</taxon>
        <taxon>Streptophyta</taxon>
        <taxon>Embryophyta</taxon>
        <taxon>Tracheophyta</taxon>
        <taxon>Spermatophyta</taxon>
        <taxon>Magnoliopsida</taxon>
        <taxon>eudicotyledons</taxon>
        <taxon>Gunneridae</taxon>
        <taxon>Pentapetalae</taxon>
        <taxon>rosids</taxon>
        <taxon>fabids</taxon>
        <taxon>Cucurbitales</taxon>
        <taxon>Cucurbitaceae</taxon>
        <taxon>Benincaseae</taxon>
        <taxon>Citrullus</taxon>
    </lineage>
</organism>
<dbReference type="Proteomes" id="UP001642487">
    <property type="component" value="Chromosome 4"/>
</dbReference>
<gene>
    <name evidence="1" type="ORF">CITCOLO1_LOCUS12065</name>
</gene>
<keyword evidence="2" id="KW-1185">Reference proteome</keyword>
<proteinExistence type="predicted"/>
<protein>
    <submittedName>
        <fullName evidence="1">Uncharacterized protein</fullName>
    </submittedName>
</protein>
<sequence>MTADLIPLRHDTTSPNDVDITARGGNLAHQQFWIGVSVSQTQNSPVLPLPHRSIRTQRSQIAIISKLSLIESELNLPPSATALSHRLFHRPHRFNFQHLSDNRY</sequence>
<name>A0ABP0YI06_9ROSI</name>